<dbReference type="AlphaFoldDB" id="A0A2T7Q189"/>
<dbReference type="GO" id="GO:0005730">
    <property type="term" value="C:nucleolus"/>
    <property type="evidence" value="ECO:0007669"/>
    <property type="project" value="TreeGrafter"/>
</dbReference>
<protein>
    <recommendedName>
        <fullName evidence="5">Nucleoplasmin core domain-containing protein</fullName>
    </recommendedName>
</protein>
<dbReference type="GO" id="GO:0003682">
    <property type="term" value="F:chromatin binding"/>
    <property type="evidence" value="ECO:0007669"/>
    <property type="project" value="TreeGrafter"/>
</dbReference>
<evidence type="ECO:0000313" key="7">
    <source>
        <dbReference type="Proteomes" id="UP000245119"/>
    </source>
</evidence>
<proteinExistence type="inferred from homology"/>
<dbReference type="GO" id="GO:0006338">
    <property type="term" value="P:chromatin remodeling"/>
    <property type="evidence" value="ECO:0007669"/>
    <property type="project" value="TreeGrafter"/>
</dbReference>
<dbReference type="InterPro" id="IPR004301">
    <property type="entry name" value="Nucleoplasmin"/>
</dbReference>
<reference evidence="6 7" key="1">
    <citation type="submission" date="2018-04" db="EMBL/GenBank/DDBJ databases">
        <title>The genome of golden apple snail Pomacea canaliculata provides insight into stress tolerance and invasive adaptation.</title>
        <authorList>
            <person name="Liu C."/>
            <person name="Liu B."/>
            <person name="Ren Y."/>
            <person name="Zhang Y."/>
            <person name="Wang H."/>
            <person name="Li S."/>
            <person name="Jiang F."/>
            <person name="Yin L."/>
            <person name="Zhang G."/>
            <person name="Qian W."/>
            <person name="Fan W."/>
        </authorList>
    </citation>
    <scope>NUCLEOTIDE SEQUENCE [LARGE SCALE GENOMIC DNA]</scope>
    <source>
        <strain evidence="6">SZHN2017</strain>
        <tissue evidence="6">Muscle</tissue>
    </source>
</reference>
<organism evidence="6 7">
    <name type="scientific">Pomacea canaliculata</name>
    <name type="common">Golden apple snail</name>
    <dbReference type="NCBI Taxonomy" id="400727"/>
    <lineage>
        <taxon>Eukaryota</taxon>
        <taxon>Metazoa</taxon>
        <taxon>Spiralia</taxon>
        <taxon>Lophotrochozoa</taxon>
        <taxon>Mollusca</taxon>
        <taxon>Gastropoda</taxon>
        <taxon>Caenogastropoda</taxon>
        <taxon>Architaenioglossa</taxon>
        <taxon>Ampullarioidea</taxon>
        <taxon>Ampullariidae</taxon>
        <taxon>Pomacea</taxon>
    </lineage>
</organism>
<dbReference type="Pfam" id="PF03066">
    <property type="entry name" value="Nucleoplasmin"/>
    <property type="match status" value="1"/>
</dbReference>
<dbReference type="GO" id="GO:0005654">
    <property type="term" value="C:nucleoplasm"/>
    <property type="evidence" value="ECO:0007669"/>
    <property type="project" value="TreeGrafter"/>
</dbReference>
<comment type="similarity">
    <text evidence="2">Belongs to the nucleoplasmin family.</text>
</comment>
<feature type="compositionally biased region" description="Basic residues" evidence="4">
    <location>
        <begin position="159"/>
        <end position="168"/>
    </location>
</feature>
<dbReference type="InterPro" id="IPR036824">
    <property type="entry name" value="Nucleoplasmin_core_dom_sf"/>
</dbReference>
<evidence type="ECO:0000256" key="3">
    <source>
        <dbReference type="ARBA" id="ARBA00023242"/>
    </source>
</evidence>
<keyword evidence="3" id="KW-0539">Nucleus</keyword>
<feature type="compositionally biased region" description="Acidic residues" evidence="4">
    <location>
        <begin position="193"/>
        <end position="204"/>
    </location>
</feature>
<comment type="subcellular location">
    <subcellularLocation>
        <location evidence="1">Nucleus</location>
    </subcellularLocation>
</comment>
<sequence length="204" mass="22646">MLDRSDSVEYFWGGELTRDKPELIWDMKGDISEDEDDDDFAIHTLFLKVVTLGKAAVSKEENIVQVEAVNYNNITVKQPLVNMVAGVNNTVALDMSFSGKFKTVFRLTEGSGPVYLSGHHLVEVPKEDFSQDDSFNGDEVTEISEEHDDDDDEEGVSKLKSKSKKRRGSGSSSPHTKVSKPKQKSKMEPKDSDSEEDEAALVAV</sequence>
<evidence type="ECO:0000256" key="4">
    <source>
        <dbReference type="SAM" id="MobiDB-lite"/>
    </source>
</evidence>
<dbReference type="STRING" id="400727.A0A2T7Q189"/>
<dbReference type="PANTHER" id="PTHR22747:SF18">
    <property type="entry name" value="GEO09167P1-RELATED"/>
    <property type="match status" value="1"/>
</dbReference>
<evidence type="ECO:0000259" key="5">
    <source>
        <dbReference type="Pfam" id="PF03066"/>
    </source>
</evidence>
<keyword evidence="7" id="KW-1185">Reference proteome</keyword>
<feature type="region of interest" description="Disordered" evidence="4">
    <location>
        <begin position="127"/>
        <end position="204"/>
    </location>
</feature>
<feature type="domain" description="Nucleoplasmin core" evidence="5">
    <location>
        <begin position="11"/>
        <end position="122"/>
    </location>
</feature>
<accession>A0A2T7Q189</accession>
<dbReference type="OrthoDB" id="6075101at2759"/>
<dbReference type="EMBL" id="PZQS01000001">
    <property type="protein sequence ID" value="PVD39436.1"/>
    <property type="molecule type" value="Genomic_DNA"/>
</dbReference>
<name>A0A2T7Q189_POMCA</name>
<evidence type="ECO:0000313" key="6">
    <source>
        <dbReference type="EMBL" id="PVD39436.1"/>
    </source>
</evidence>
<dbReference type="SUPFAM" id="SSF69203">
    <property type="entry name" value="Nucleoplasmin-like core domain"/>
    <property type="match status" value="1"/>
</dbReference>
<evidence type="ECO:0000256" key="2">
    <source>
        <dbReference type="ARBA" id="ARBA00010744"/>
    </source>
</evidence>
<dbReference type="Proteomes" id="UP000245119">
    <property type="component" value="Linkage Group LG1"/>
</dbReference>
<dbReference type="PANTHER" id="PTHR22747">
    <property type="entry name" value="NUCLEOPLASMIN"/>
    <property type="match status" value="1"/>
</dbReference>
<dbReference type="GO" id="GO:0003723">
    <property type="term" value="F:RNA binding"/>
    <property type="evidence" value="ECO:0007669"/>
    <property type="project" value="TreeGrafter"/>
</dbReference>
<dbReference type="Gene3D" id="2.60.120.340">
    <property type="entry name" value="Nucleoplasmin core domain"/>
    <property type="match status" value="1"/>
</dbReference>
<dbReference type="InterPro" id="IPR024057">
    <property type="entry name" value="Nucleoplasmin_core_dom"/>
</dbReference>
<evidence type="ECO:0000256" key="1">
    <source>
        <dbReference type="ARBA" id="ARBA00004123"/>
    </source>
</evidence>
<dbReference type="GO" id="GO:0042393">
    <property type="term" value="F:histone binding"/>
    <property type="evidence" value="ECO:0007669"/>
    <property type="project" value="TreeGrafter"/>
</dbReference>
<feature type="compositionally biased region" description="Acidic residues" evidence="4">
    <location>
        <begin position="135"/>
        <end position="154"/>
    </location>
</feature>
<gene>
    <name evidence="6" type="ORF">C0Q70_02066</name>
</gene>
<dbReference type="GO" id="GO:0005737">
    <property type="term" value="C:cytoplasm"/>
    <property type="evidence" value="ECO:0007669"/>
    <property type="project" value="TreeGrafter"/>
</dbReference>
<comment type="caution">
    <text evidence="6">The sequence shown here is derived from an EMBL/GenBank/DDBJ whole genome shotgun (WGS) entry which is preliminary data.</text>
</comment>